<keyword evidence="1" id="KW-0328">Glycosyltransferase</keyword>
<dbReference type="CDD" id="cd06533">
    <property type="entry name" value="Glyco_transf_WecG_TagA"/>
    <property type="match status" value="1"/>
</dbReference>
<protein>
    <submittedName>
        <fullName evidence="3">WecB/TagA/CpsF family glycosyltransferase</fullName>
    </submittedName>
</protein>
<dbReference type="RefSeq" id="WP_263846006.1">
    <property type="nucleotide sequence ID" value="NZ_JALIEB010000020.1"/>
</dbReference>
<keyword evidence="2" id="KW-0808">Transferase</keyword>
<evidence type="ECO:0000313" key="4">
    <source>
        <dbReference type="Proteomes" id="UP001208690"/>
    </source>
</evidence>
<dbReference type="Pfam" id="PF03808">
    <property type="entry name" value="Glyco_tran_WecG"/>
    <property type="match status" value="1"/>
</dbReference>
<reference evidence="3 4" key="1">
    <citation type="submission" date="2022-04" db="EMBL/GenBank/DDBJ databases">
        <title>Roseobacter sp. WL0113 is a bacterium isolated from neritic sediment.</title>
        <authorList>
            <person name="Wang L."/>
            <person name="He W."/>
            <person name="Zhang D.-F."/>
        </authorList>
    </citation>
    <scope>NUCLEOTIDE SEQUENCE [LARGE SCALE GENOMIC DNA]</scope>
    <source>
        <strain evidence="3 4">WL0113</strain>
    </source>
</reference>
<name>A0ABT3BJP7_9RHOB</name>
<gene>
    <name evidence="3" type="ORF">MUB52_20385</name>
</gene>
<organism evidence="3 4">
    <name type="scientific">Roseobacter sinensis</name>
    <dbReference type="NCBI Taxonomy" id="2931391"/>
    <lineage>
        <taxon>Bacteria</taxon>
        <taxon>Pseudomonadati</taxon>
        <taxon>Pseudomonadota</taxon>
        <taxon>Alphaproteobacteria</taxon>
        <taxon>Rhodobacterales</taxon>
        <taxon>Roseobacteraceae</taxon>
        <taxon>Roseobacter</taxon>
    </lineage>
</organism>
<dbReference type="NCBIfam" id="TIGR00696">
    <property type="entry name" value="wecG_tagA_cpsF"/>
    <property type="match status" value="1"/>
</dbReference>
<sequence>MIDWSNLHDSGRDMSADGVYVNALSRSGLLQDVERRFEQQRGFCIATLNLDHVVKLQQDPAFRAAYKRHSHVTADGNPIIWLSWLAGTQMELLPGSDLIAPVVALAAAQNVPLALLGATQSSLDRAAEALKAAHPGLRVVASVSPAMGFDPTGAEADRCIAQLRESGARLCLLALGAPKQEIFAARAADQLPETGFMSIGAGLDFISGDQVRAPKWVRRIAAEWLWRLLQNPRRLTARYGACLALLPRLVRMALQNRRHTMKRSGI</sequence>
<evidence type="ECO:0000313" key="3">
    <source>
        <dbReference type="EMBL" id="MCV3273799.1"/>
    </source>
</evidence>
<evidence type="ECO:0000256" key="1">
    <source>
        <dbReference type="ARBA" id="ARBA00022676"/>
    </source>
</evidence>
<dbReference type="EMBL" id="JALIEB010000020">
    <property type="protein sequence ID" value="MCV3273799.1"/>
    <property type="molecule type" value="Genomic_DNA"/>
</dbReference>
<dbReference type="PANTHER" id="PTHR34136:SF1">
    <property type="entry name" value="UDP-N-ACETYL-D-MANNOSAMINURONIC ACID TRANSFERASE"/>
    <property type="match status" value="1"/>
</dbReference>
<dbReference type="Proteomes" id="UP001208690">
    <property type="component" value="Unassembled WGS sequence"/>
</dbReference>
<comment type="caution">
    <text evidence="3">The sequence shown here is derived from an EMBL/GenBank/DDBJ whole genome shotgun (WGS) entry which is preliminary data.</text>
</comment>
<keyword evidence="4" id="KW-1185">Reference proteome</keyword>
<dbReference type="InterPro" id="IPR004629">
    <property type="entry name" value="WecG_TagA_CpsF"/>
</dbReference>
<dbReference type="PANTHER" id="PTHR34136">
    <property type="match status" value="1"/>
</dbReference>
<evidence type="ECO:0000256" key="2">
    <source>
        <dbReference type="ARBA" id="ARBA00022679"/>
    </source>
</evidence>
<proteinExistence type="predicted"/>
<accession>A0ABT3BJP7</accession>